<dbReference type="SUPFAM" id="SSF53098">
    <property type="entry name" value="Ribonuclease H-like"/>
    <property type="match status" value="1"/>
</dbReference>
<dbReference type="InterPro" id="IPR025724">
    <property type="entry name" value="GAG-pre-integrase_dom"/>
</dbReference>
<evidence type="ECO:0000256" key="2">
    <source>
        <dbReference type="ARBA" id="ARBA00022801"/>
    </source>
</evidence>
<keyword evidence="3" id="KW-0175">Coiled coil</keyword>
<comment type="caution">
    <text evidence="6">The sequence shown here is derived from an EMBL/GenBank/DDBJ whole genome shotgun (WGS) entry which is preliminary data.</text>
</comment>
<dbReference type="GO" id="GO:0015074">
    <property type="term" value="P:DNA integration"/>
    <property type="evidence" value="ECO:0007669"/>
    <property type="project" value="InterPro"/>
</dbReference>
<accession>A0A6L2MRR9</accession>
<dbReference type="AlphaFoldDB" id="A0A6L2MRR9"/>
<dbReference type="Pfam" id="PF14223">
    <property type="entry name" value="Retrotran_gag_2"/>
    <property type="match status" value="1"/>
</dbReference>
<organism evidence="6">
    <name type="scientific">Tanacetum cinerariifolium</name>
    <name type="common">Dalmatian daisy</name>
    <name type="synonym">Chrysanthemum cinerariifolium</name>
    <dbReference type="NCBI Taxonomy" id="118510"/>
    <lineage>
        <taxon>Eukaryota</taxon>
        <taxon>Viridiplantae</taxon>
        <taxon>Streptophyta</taxon>
        <taxon>Embryophyta</taxon>
        <taxon>Tracheophyta</taxon>
        <taxon>Spermatophyta</taxon>
        <taxon>Magnoliopsida</taxon>
        <taxon>eudicotyledons</taxon>
        <taxon>Gunneridae</taxon>
        <taxon>Pentapetalae</taxon>
        <taxon>asterids</taxon>
        <taxon>campanulids</taxon>
        <taxon>Asterales</taxon>
        <taxon>Asteraceae</taxon>
        <taxon>Asteroideae</taxon>
        <taxon>Anthemideae</taxon>
        <taxon>Anthemidinae</taxon>
        <taxon>Tanacetum</taxon>
    </lineage>
</organism>
<gene>
    <name evidence="6" type="ORF">Tci_048664</name>
</gene>
<dbReference type="EMBL" id="BKCJ010007327">
    <property type="protein sequence ID" value="GEU76686.1"/>
    <property type="molecule type" value="Genomic_DNA"/>
</dbReference>
<dbReference type="GO" id="GO:0046872">
    <property type="term" value="F:metal ion binding"/>
    <property type="evidence" value="ECO:0007669"/>
    <property type="project" value="UniProtKB-KW"/>
</dbReference>
<dbReference type="PROSITE" id="PS50994">
    <property type="entry name" value="INTEGRASE"/>
    <property type="match status" value="1"/>
</dbReference>
<evidence type="ECO:0000313" key="6">
    <source>
        <dbReference type="EMBL" id="GEU76686.1"/>
    </source>
</evidence>
<dbReference type="InterPro" id="IPR013103">
    <property type="entry name" value="RVT_2"/>
</dbReference>
<dbReference type="GO" id="GO:0003676">
    <property type="term" value="F:nucleic acid binding"/>
    <property type="evidence" value="ECO:0007669"/>
    <property type="project" value="InterPro"/>
</dbReference>
<dbReference type="InterPro" id="IPR001584">
    <property type="entry name" value="Integrase_cat-core"/>
</dbReference>
<dbReference type="Pfam" id="PF07727">
    <property type="entry name" value="RVT_2"/>
    <property type="match status" value="1"/>
</dbReference>
<evidence type="ECO:0000256" key="4">
    <source>
        <dbReference type="SAM" id="MobiDB-lite"/>
    </source>
</evidence>
<dbReference type="InterPro" id="IPR036397">
    <property type="entry name" value="RNaseH_sf"/>
</dbReference>
<dbReference type="Gene3D" id="3.30.420.10">
    <property type="entry name" value="Ribonuclease H-like superfamily/Ribonuclease H"/>
    <property type="match status" value="1"/>
</dbReference>
<name>A0A6L2MRR9_TANCI</name>
<feature type="compositionally biased region" description="Basic and acidic residues" evidence="4">
    <location>
        <begin position="1011"/>
        <end position="1022"/>
    </location>
</feature>
<protein>
    <recommendedName>
        <fullName evidence="5">Integrase catalytic domain-containing protein</fullName>
    </recommendedName>
</protein>
<evidence type="ECO:0000256" key="1">
    <source>
        <dbReference type="ARBA" id="ARBA00022723"/>
    </source>
</evidence>
<keyword evidence="2" id="KW-0378">Hydrolase</keyword>
<sequence>METQPEITQNISSLKLTLLKTGDYDLWSMRMEQYLTHTDYALWEVIINGDSSVPEPPAVGTVVPPKTEAQKLSRKNELKAKSILLLAIPDEHLLKFHSNKDAKSLWEAIKIRFGGNKESKKMHKTILKQQYENFVASRSDGLDKTYDRFKKLINQSELNGSNSHNVAFVSSENTSSINETITTVHYIPVVGSKEQPSASSFANDVMFSFFACQSNTPQLDNEDLEQIDTDELEEIDLKWNQGNKSADNERIVVPVETPASTLVVQDGLGGYDWSYQAEEGPTNFVLMAHSSDSTNSSNSELEKTMKEKDDLKEKLTKFEELSKNLTKVINSQMSANDKTGLGYDSQLSKNEMPICEIFETVFDSSVSGIDEDNNQEKDSVNHLIKDYTFYENKMVEESVVNNKGKCAGQKEVRPVWNNARRVNHQNFSKMTRRHPKRNFVPTVVATKSGQVLVNAAKQNSAASTSTARPKGHPQYTLQDYGIFNSGCSRHMTGNKSFLTEYQENDGGVVAFEGSPKEATIDESNLWHRRLGHINFNTLNKLVRGNHFCQMKGIKREFSIARTPQQNGVAKRKNRTLIEATMTMLKDFLLPTTFWAKAVNTASYVQNRVLVTKPHNKTPYELLIGNGPEWLFDINSLTKSMNYEPVSKGNQSNGVAGNVNAGDIQGDVNEISRNDDVCQGNEIRIDSSTHAVNAASTSINTASNNIVADFIVYQIDVKSAFLYRKIEEDVYVCQPPGFEDPDFPDKVYKVNKALYGLHQALRAWYETLSTSTKKEMCDAFEILMHEKFQMSSMGELTFFLGLQGTKKVNKDNDQEHIQVLVDKMKVIITEDSIRSNLRFDDAEGTACLLNEVIFEGLARKRHKEMYVISSHTKKIFANMRRIGAAYKNRSGGLRRLKKFGSVGRVKSPMEKDGLGSQEDASKQGRMIKEINQNAKIALDDETQGRTNDDEMFGVNDLATEEVVEETTTDIKDSAARTTDVTKDEIIMAQALAALKSVKPKVVQSQIPTVSSSKDKDKAKMIEPEVPLKKKDHMIFDEEYARKL</sequence>
<evidence type="ECO:0000256" key="3">
    <source>
        <dbReference type="SAM" id="Coils"/>
    </source>
</evidence>
<feature type="coiled-coil region" evidence="3">
    <location>
        <begin position="294"/>
        <end position="328"/>
    </location>
</feature>
<keyword evidence="1" id="KW-0479">Metal-binding</keyword>
<dbReference type="InterPro" id="IPR039537">
    <property type="entry name" value="Retrotran_Ty1/copia-like"/>
</dbReference>
<dbReference type="GO" id="GO:0016787">
    <property type="term" value="F:hydrolase activity"/>
    <property type="evidence" value="ECO:0007669"/>
    <property type="project" value="UniProtKB-KW"/>
</dbReference>
<feature type="domain" description="Integrase catalytic" evidence="5">
    <location>
        <begin position="410"/>
        <end position="626"/>
    </location>
</feature>
<dbReference type="PANTHER" id="PTHR42648">
    <property type="entry name" value="TRANSPOSASE, PUTATIVE-RELATED"/>
    <property type="match status" value="1"/>
</dbReference>
<dbReference type="InterPro" id="IPR012337">
    <property type="entry name" value="RNaseH-like_sf"/>
</dbReference>
<reference evidence="6" key="1">
    <citation type="journal article" date="2019" name="Sci. Rep.">
        <title>Draft genome of Tanacetum cinerariifolium, the natural source of mosquito coil.</title>
        <authorList>
            <person name="Yamashiro T."/>
            <person name="Shiraishi A."/>
            <person name="Satake H."/>
            <person name="Nakayama K."/>
        </authorList>
    </citation>
    <scope>NUCLEOTIDE SEQUENCE</scope>
</reference>
<dbReference type="Pfam" id="PF13976">
    <property type="entry name" value="gag_pre-integrs"/>
    <property type="match status" value="1"/>
</dbReference>
<feature type="region of interest" description="Disordered" evidence="4">
    <location>
        <begin position="1002"/>
        <end position="1022"/>
    </location>
</feature>
<dbReference type="PANTHER" id="PTHR42648:SF32">
    <property type="entry name" value="RIBONUCLEASE H-LIKE DOMAIN, GAG-PRE-INTEGRASE DOMAIN PROTEIN-RELATED"/>
    <property type="match status" value="1"/>
</dbReference>
<proteinExistence type="predicted"/>
<evidence type="ECO:0000259" key="5">
    <source>
        <dbReference type="PROSITE" id="PS50994"/>
    </source>
</evidence>